<name>A0A437M0Z5_9PROT</name>
<dbReference type="EMBL" id="SACL01000011">
    <property type="protein sequence ID" value="RVT91389.1"/>
    <property type="molecule type" value="Genomic_DNA"/>
</dbReference>
<dbReference type="Proteomes" id="UP000282957">
    <property type="component" value="Unassembled WGS sequence"/>
</dbReference>
<gene>
    <name evidence="1" type="ORF">EOD42_22300</name>
</gene>
<dbReference type="RefSeq" id="WP_127789806.1">
    <property type="nucleotide sequence ID" value="NZ_SACL01000011.1"/>
</dbReference>
<keyword evidence="2" id="KW-1185">Reference proteome</keyword>
<reference evidence="1 2" key="1">
    <citation type="submission" date="2019-01" db="EMBL/GenBank/DDBJ databases">
        <authorList>
            <person name="Chen W.-M."/>
        </authorList>
    </citation>
    <scope>NUCLEOTIDE SEQUENCE [LARGE SCALE GENOMIC DNA]</scope>
    <source>
        <strain evidence="1 2">CCP-6</strain>
    </source>
</reference>
<accession>A0A437M0Z5</accession>
<evidence type="ECO:0000313" key="1">
    <source>
        <dbReference type="EMBL" id="RVT91389.1"/>
    </source>
</evidence>
<comment type="caution">
    <text evidence="1">The sequence shown here is derived from an EMBL/GenBank/DDBJ whole genome shotgun (WGS) entry which is preliminary data.</text>
</comment>
<protein>
    <submittedName>
        <fullName evidence="1">Uncharacterized protein</fullName>
    </submittedName>
</protein>
<dbReference type="AlphaFoldDB" id="A0A437M0Z5"/>
<dbReference type="OrthoDB" id="7275370at2"/>
<organism evidence="1 2">
    <name type="scientific">Rhodovarius crocodyli</name>
    <dbReference type="NCBI Taxonomy" id="1979269"/>
    <lineage>
        <taxon>Bacteria</taxon>
        <taxon>Pseudomonadati</taxon>
        <taxon>Pseudomonadota</taxon>
        <taxon>Alphaproteobacteria</taxon>
        <taxon>Acetobacterales</taxon>
        <taxon>Roseomonadaceae</taxon>
        <taxon>Rhodovarius</taxon>
    </lineage>
</organism>
<sequence>MPAPAYSLWLAGIVTPTLNQTLRQHWRQRGQKTRAMAWAIRAAVGRAGLPATPLMRARVEIERRSAGPGADTDGLVGGCKGLIDCLLPMVEKRRPYGLGFVHDDSPKHMELVVRACRVPRADVGTLVIITPLDWPTS</sequence>
<evidence type="ECO:0000313" key="2">
    <source>
        <dbReference type="Proteomes" id="UP000282957"/>
    </source>
</evidence>
<proteinExistence type="predicted"/>